<dbReference type="EMBL" id="CP036276">
    <property type="protein sequence ID" value="QDU41745.1"/>
    <property type="molecule type" value="Genomic_DNA"/>
</dbReference>
<evidence type="ECO:0000313" key="2">
    <source>
        <dbReference type="Proteomes" id="UP000319383"/>
    </source>
</evidence>
<dbReference type="AlphaFoldDB" id="A0A517ZGZ3"/>
<name>A0A517ZGZ3_9PLAN</name>
<evidence type="ECO:0000313" key="1">
    <source>
        <dbReference type="EMBL" id="QDU41745.1"/>
    </source>
</evidence>
<proteinExistence type="predicted"/>
<dbReference type="Proteomes" id="UP000319383">
    <property type="component" value="Chromosome"/>
</dbReference>
<dbReference type="KEGG" id="sdyn:Mal52_01990"/>
<reference evidence="1 2" key="1">
    <citation type="submission" date="2019-02" db="EMBL/GenBank/DDBJ databases">
        <title>Deep-cultivation of Planctomycetes and their phenomic and genomic characterization uncovers novel biology.</title>
        <authorList>
            <person name="Wiegand S."/>
            <person name="Jogler M."/>
            <person name="Boedeker C."/>
            <person name="Pinto D."/>
            <person name="Vollmers J."/>
            <person name="Rivas-Marin E."/>
            <person name="Kohn T."/>
            <person name="Peeters S.H."/>
            <person name="Heuer A."/>
            <person name="Rast P."/>
            <person name="Oberbeckmann S."/>
            <person name="Bunk B."/>
            <person name="Jeske O."/>
            <person name="Meyerdierks A."/>
            <person name="Storesund J.E."/>
            <person name="Kallscheuer N."/>
            <person name="Luecker S."/>
            <person name="Lage O.M."/>
            <person name="Pohl T."/>
            <person name="Merkel B.J."/>
            <person name="Hornburger P."/>
            <person name="Mueller R.-W."/>
            <person name="Bruemmer F."/>
            <person name="Labrenz M."/>
            <person name="Spormann A.M."/>
            <person name="Op den Camp H."/>
            <person name="Overmann J."/>
            <person name="Amann R."/>
            <person name="Jetten M.S.M."/>
            <person name="Mascher T."/>
            <person name="Medema M.H."/>
            <person name="Devos D.P."/>
            <person name="Kaster A.-K."/>
            <person name="Ovreas L."/>
            <person name="Rohde M."/>
            <person name="Galperin M.Y."/>
            <person name="Jogler C."/>
        </authorList>
    </citation>
    <scope>NUCLEOTIDE SEQUENCE [LARGE SCALE GENOMIC DNA]</scope>
    <source>
        <strain evidence="1 2">Mal52</strain>
    </source>
</reference>
<organism evidence="1 2">
    <name type="scientific">Symmachiella dynata</name>
    <dbReference type="NCBI Taxonomy" id="2527995"/>
    <lineage>
        <taxon>Bacteria</taxon>
        <taxon>Pseudomonadati</taxon>
        <taxon>Planctomycetota</taxon>
        <taxon>Planctomycetia</taxon>
        <taxon>Planctomycetales</taxon>
        <taxon>Planctomycetaceae</taxon>
        <taxon>Symmachiella</taxon>
    </lineage>
</organism>
<sequence length="107" mass="11939">MEVPTGQRWRWGRDVAIAPHLTDPRPATRPIHFKVTIGYLAGESSPTDLGEQKCDSPKGFRQAFQRLVIGGISGHAVFDHVQPCHLFISINTQHADGFQAEEQGQHR</sequence>
<keyword evidence="2" id="KW-1185">Reference proteome</keyword>
<protein>
    <submittedName>
        <fullName evidence="1">Uncharacterized protein</fullName>
    </submittedName>
</protein>
<accession>A0A517ZGZ3</accession>
<gene>
    <name evidence="1" type="ORF">Mal52_01990</name>
</gene>